<accession>A0A139LB34</accession>
<organism evidence="2 5">
    <name type="scientific">Bacteroides ovatus</name>
    <dbReference type="NCBI Taxonomy" id="28116"/>
    <lineage>
        <taxon>Bacteria</taxon>
        <taxon>Pseudomonadati</taxon>
        <taxon>Bacteroidota</taxon>
        <taxon>Bacteroidia</taxon>
        <taxon>Bacteroidales</taxon>
        <taxon>Bacteroidaceae</taxon>
        <taxon>Bacteroides</taxon>
    </lineage>
</organism>
<evidence type="ECO:0000313" key="4">
    <source>
        <dbReference type="EMBL" id="MDC2745687.1"/>
    </source>
</evidence>
<dbReference type="EMBL" id="VWFO01000068">
    <property type="protein sequence ID" value="KAA4660632.1"/>
    <property type="molecule type" value="Genomic_DNA"/>
</dbReference>
<dbReference type="EMBL" id="VWLB01000051">
    <property type="protein sequence ID" value="KAA3923720.1"/>
    <property type="molecule type" value="Genomic_DNA"/>
</dbReference>
<protein>
    <submittedName>
        <fullName evidence="2">Agmatine deiminase family protein</fullName>
    </submittedName>
</protein>
<dbReference type="AlphaFoldDB" id="A0A139LB34"/>
<dbReference type="SUPFAM" id="SSF55909">
    <property type="entry name" value="Pentein"/>
    <property type="match status" value="1"/>
</dbReference>
<dbReference type="Proteomes" id="UP000365824">
    <property type="component" value="Unassembled WGS sequence"/>
</dbReference>
<evidence type="ECO:0000313" key="3">
    <source>
        <dbReference type="EMBL" id="KAA4660632.1"/>
    </source>
</evidence>
<dbReference type="RefSeq" id="WP_022199524.1">
    <property type="nucleotide sequence ID" value="NZ_CAXTIO010000043.1"/>
</dbReference>
<evidence type="ECO:0000256" key="1">
    <source>
        <dbReference type="ARBA" id="ARBA00022801"/>
    </source>
</evidence>
<dbReference type="EMBL" id="JAQNZF010000073">
    <property type="protein sequence ID" value="MDC2745687.1"/>
    <property type="molecule type" value="Genomic_DNA"/>
</dbReference>
<gene>
    <name evidence="3" type="ORF">F3B98_26175</name>
    <name evidence="2" type="ORF">F3F25_23605</name>
    <name evidence="4" type="ORF">PO382_26200</name>
</gene>
<sequence>MGIMVGLPSPSGSEKDLQLNFGKNMTVQVEMKAPHLPAEWHMQSGIQLTWPHADTDWAYMLAEVQECFINIAREIAKRELLLIVTPEPEEVKKQIAATVNMNNVRFLECATNDTWARDHGAITMIDTDTPSLLDFTFNGWGLKFASELDNQITKHAVEAGALKGQYIDHLDFVLEGGSIESDGMGTLLTTSECLLSPQRNGRLNQVEIEEYLKSTFHLQKVLWLDHGYLAGDDTDSHIDTLARFCSTDTIAYVKCENKEDEHYEALLAMEKQLKTFRTLAGEPYRLLALPMADKIEEDGERLPATYANFLIMNDVILYPTYNQPANDKKAGEVLQQAFPNHQIIGIDCRALIKQHGSLHCVTMQYPLGVIKES</sequence>
<reference evidence="4" key="2">
    <citation type="submission" date="2022-10" db="EMBL/GenBank/DDBJ databases">
        <title>Human gut microbiome strain richness.</title>
        <authorList>
            <person name="Chen-Liaw A."/>
        </authorList>
    </citation>
    <scope>NUCLEOTIDE SEQUENCE</scope>
    <source>
        <strain evidence="4">BSD2780120875st1_E1_BSD2780120875_150330</strain>
    </source>
</reference>
<evidence type="ECO:0000313" key="2">
    <source>
        <dbReference type="EMBL" id="KAA3923720.1"/>
    </source>
</evidence>
<dbReference type="GO" id="GO:0004668">
    <property type="term" value="F:protein-arginine deiminase activity"/>
    <property type="evidence" value="ECO:0007669"/>
    <property type="project" value="InterPro"/>
</dbReference>
<proteinExistence type="predicted"/>
<name>A0A139LB34_BACOV</name>
<dbReference type="Gene3D" id="3.75.10.10">
    <property type="entry name" value="L-arginine/glycine Amidinotransferase, Chain A"/>
    <property type="match status" value="1"/>
</dbReference>
<dbReference type="Proteomes" id="UP000435985">
    <property type="component" value="Unassembled WGS sequence"/>
</dbReference>
<evidence type="ECO:0000313" key="6">
    <source>
        <dbReference type="Proteomes" id="UP000435985"/>
    </source>
</evidence>
<dbReference type="PANTHER" id="PTHR31377:SF0">
    <property type="entry name" value="AGMATINE DEIMINASE-RELATED"/>
    <property type="match status" value="1"/>
</dbReference>
<dbReference type="GO" id="GO:0047632">
    <property type="term" value="F:agmatine deiminase activity"/>
    <property type="evidence" value="ECO:0007669"/>
    <property type="project" value="TreeGrafter"/>
</dbReference>
<dbReference type="STRING" id="28116.Bovatus_00772"/>
<dbReference type="Proteomes" id="UP001219389">
    <property type="component" value="Unassembled WGS sequence"/>
</dbReference>
<dbReference type="PANTHER" id="PTHR31377">
    <property type="entry name" value="AGMATINE DEIMINASE-RELATED"/>
    <property type="match status" value="1"/>
</dbReference>
<dbReference type="Pfam" id="PF04371">
    <property type="entry name" value="PAD_porph"/>
    <property type="match status" value="1"/>
</dbReference>
<evidence type="ECO:0000313" key="5">
    <source>
        <dbReference type="Proteomes" id="UP000365824"/>
    </source>
</evidence>
<keyword evidence="1" id="KW-0378">Hydrolase</keyword>
<dbReference type="InterPro" id="IPR007466">
    <property type="entry name" value="Peptidyl-Arg-deiminase_porph"/>
</dbReference>
<dbReference type="GO" id="GO:0009446">
    <property type="term" value="P:putrescine biosynthetic process"/>
    <property type="evidence" value="ECO:0007669"/>
    <property type="project" value="InterPro"/>
</dbReference>
<reference evidence="5 6" key="1">
    <citation type="journal article" date="2019" name="Nat. Med.">
        <title>A library of human gut bacterial isolates paired with longitudinal multiomics data enables mechanistic microbiome research.</title>
        <authorList>
            <person name="Poyet M."/>
            <person name="Groussin M."/>
            <person name="Gibbons S.M."/>
            <person name="Avila-Pacheco J."/>
            <person name="Jiang X."/>
            <person name="Kearney S.M."/>
            <person name="Perrotta A.R."/>
            <person name="Berdy B."/>
            <person name="Zhao S."/>
            <person name="Lieberman T.D."/>
            <person name="Swanson P.K."/>
            <person name="Smith M."/>
            <person name="Roesemann S."/>
            <person name="Alexander J.E."/>
            <person name="Rich S.A."/>
            <person name="Livny J."/>
            <person name="Vlamakis H."/>
            <person name="Clish C."/>
            <person name="Bullock K."/>
            <person name="Deik A."/>
            <person name="Scott J."/>
            <person name="Pierce K.A."/>
            <person name="Xavier R.J."/>
            <person name="Alm E.J."/>
        </authorList>
    </citation>
    <scope>NUCLEOTIDE SEQUENCE [LARGE SCALE GENOMIC DNA]</scope>
    <source>
        <strain evidence="3 6">BIOML-A14</strain>
        <strain evidence="2 5">BIOML-A160</strain>
    </source>
</reference>
<comment type="caution">
    <text evidence="2">The sequence shown here is derived from an EMBL/GenBank/DDBJ whole genome shotgun (WGS) entry which is preliminary data.</text>
</comment>